<evidence type="ECO:0000313" key="1">
    <source>
        <dbReference type="EMBL" id="MVN14971.1"/>
    </source>
</evidence>
<sequence length="279" mass="30790">MRKKVGYVNHLGETLDLHGGGIWCDSGELANWEWDAATLNGRTAGLYRSQRTIPFSLIIVGQTESRGLELRDALFETMEKDAIAGKPGRLYVDGWYLKCIVVYSRKDLYWVTGKAAKYELGLLADDPVWTKEHSYSLAKDGTGNGLNFPYNFQYNFAGSSKEASYVDNPGIVGAPAKITVYGPASNPHVIVGGNRYEVEAEVKSGGKLVVDGNEKTITLYDEYGNSSSVFSKRRGVQRAGSGSYVFQPVPPGENLVSWDGSFAFDIVLFEQRSERRWGA</sequence>
<name>A0A6N8IGE9_9ACTN</name>
<comment type="caution">
    <text evidence="1">The sequence shown here is derived from an EMBL/GenBank/DDBJ whole genome shotgun (WGS) entry which is preliminary data.</text>
</comment>
<reference evidence="1 2" key="1">
    <citation type="submission" date="2019-11" db="EMBL/GenBank/DDBJ databases">
        <title>Whole genome shotgun sequencing (WGS) data from Adlercreutzia equolifaciens ResAG-91, Eggerthella lenta MRI-F36, MRI-F37, MRI-F40, ResAG-49, ResAG-88, ResAG-121, ResAG-145, and Gordonibacter sp. ResAG-5, ResAG-26, ResAG-43, ResAG-50, ResAG-59.</title>
        <authorList>
            <person name="Stoll D.A."/>
            <person name="Danylec N."/>
            <person name="Franz C.M.A.P."/>
            <person name="Huch M."/>
        </authorList>
    </citation>
    <scope>NUCLEOTIDE SEQUENCE [LARGE SCALE GENOMIC DNA]</scope>
    <source>
        <strain evidence="1 2">ResAG-59</strain>
    </source>
</reference>
<dbReference type="RefSeq" id="WP_157005073.1">
    <property type="nucleotide sequence ID" value="NZ_WPOC01000008.1"/>
</dbReference>
<accession>A0A6N8IGE9</accession>
<dbReference type="Proteomes" id="UP000468327">
    <property type="component" value="Unassembled WGS sequence"/>
</dbReference>
<protein>
    <submittedName>
        <fullName evidence="1">Uncharacterized protein</fullName>
    </submittedName>
</protein>
<evidence type="ECO:0000313" key="2">
    <source>
        <dbReference type="Proteomes" id="UP000468327"/>
    </source>
</evidence>
<gene>
    <name evidence="1" type="ORF">GO738_06325</name>
</gene>
<keyword evidence="2" id="KW-1185">Reference proteome</keyword>
<dbReference type="AlphaFoldDB" id="A0A6N8IGE9"/>
<organism evidence="1 2">
    <name type="scientific">Gordonibacter urolithinfaciens</name>
    <dbReference type="NCBI Taxonomy" id="1335613"/>
    <lineage>
        <taxon>Bacteria</taxon>
        <taxon>Bacillati</taxon>
        <taxon>Actinomycetota</taxon>
        <taxon>Coriobacteriia</taxon>
        <taxon>Eggerthellales</taxon>
        <taxon>Eggerthellaceae</taxon>
        <taxon>Gordonibacter</taxon>
    </lineage>
</organism>
<dbReference type="EMBL" id="WPOC01000008">
    <property type="protein sequence ID" value="MVN14971.1"/>
    <property type="molecule type" value="Genomic_DNA"/>
</dbReference>
<proteinExistence type="predicted"/>